<evidence type="ECO:0000313" key="3">
    <source>
        <dbReference type="Proteomes" id="UP000001805"/>
    </source>
</evidence>
<keyword evidence="3" id="KW-1185">Reference proteome</keyword>
<reference evidence="2 3" key="1">
    <citation type="journal article" date="2003" name="Nature">
        <title>The genome sequence of the filamentous fungus Neurospora crassa.</title>
        <authorList>
            <person name="Galagan J.E."/>
            <person name="Calvo S.E."/>
            <person name="Borkovich K.A."/>
            <person name="Selker E.U."/>
            <person name="Read N.D."/>
            <person name="Jaffe D."/>
            <person name="FitzHugh W."/>
            <person name="Ma L.J."/>
            <person name="Smirnov S."/>
            <person name="Purcell S."/>
            <person name="Rehman B."/>
            <person name="Elkins T."/>
            <person name="Engels R."/>
            <person name="Wang S."/>
            <person name="Nielsen C.B."/>
            <person name="Butler J."/>
            <person name="Endrizzi M."/>
            <person name="Qui D."/>
            <person name="Ianakiev P."/>
            <person name="Bell-Pedersen D."/>
            <person name="Nelson M.A."/>
            <person name="Werner-Washburne M."/>
            <person name="Selitrennikoff C.P."/>
            <person name="Kinsey J.A."/>
            <person name="Braun E.L."/>
            <person name="Zelter A."/>
            <person name="Schulte U."/>
            <person name="Kothe G.O."/>
            <person name="Jedd G."/>
            <person name="Mewes W."/>
            <person name="Staben C."/>
            <person name="Marcotte E."/>
            <person name="Greenberg D."/>
            <person name="Roy A."/>
            <person name="Foley K."/>
            <person name="Naylor J."/>
            <person name="Stange-Thomann N."/>
            <person name="Barrett R."/>
            <person name="Gnerre S."/>
            <person name="Kamal M."/>
            <person name="Kamvysselis M."/>
            <person name="Mauceli E."/>
            <person name="Bielke C."/>
            <person name="Rudd S."/>
            <person name="Frishman D."/>
            <person name="Krystofova S."/>
            <person name="Rasmussen C."/>
            <person name="Metzenberg R.L."/>
            <person name="Perkins D.D."/>
            <person name="Kroken S."/>
            <person name="Cogoni C."/>
            <person name="Macino G."/>
            <person name="Catcheside D."/>
            <person name="Li W."/>
            <person name="Pratt R.J."/>
            <person name="Osmani S.A."/>
            <person name="DeSouza C.P."/>
            <person name="Glass L."/>
            <person name="Orbach M.J."/>
            <person name="Berglund J.A."/>
            <person name="Voelker R."/>
            <person name="Yarden O."/>
            <person name="Plamann M."/>
            <person name="Seiler S."/>
            <person name="Dunlap J."/>
            <person name="Radford A."/>
            <person name="Aramayo R."/>
            <person name="Natvig D.O."/>
            <person name="Alex L.A."/>
            <person name="Mannhaupt G."/>
            <person name="Ebbole D.J."/>
            <person name="Freitag M."/>
            <person name="Paulsen I."/>
            <person name="Sachs M.S."/>
            <person name="Lander E.S."/>
            <person name="Nusbaum C."/>
            <person name="Birren B."/>
        </authorList>
    </citation>
    <scope>NUCLEOTIDE SEQUENCE [LARGE SCALE GENOMIC DNA]</scope>
    <source>
        <strain evidence="3">ATCC 24698 / 74-OR23-1A / CBS 708.71 / DSM 1257 / FGSC 987</strain>
    </source>
</reference>
<dbReference type="Proteomes" id="UP000001805">
    <property type="component" value="Chromosome 3, Linkage Group III"/>
</dbReference>
<protein>
    <submittedName>
        <fullName evidence="2">Uncharacterized protein</fullName>
    </submittedName>
</protein>
<evidence type="ECO:0000313" key="2">
    <source>
        <dbReference type="EMBL" id="EDO65190.2"/>
    </source>
</evidence>
<accession>A7UWH9</accession>
<dbReference type="AlphaFoldDB" id="A7UWH9"/>
<dbReference type="GeneID" id="5847521"/>
<feature type="compositionally biased region" description="Basic and acidic residues" evidence="1">
    <location>
        <begin position="13"/>
        <end position="22"/>
    </location>
</feature>
<dbReference type="SMR" id="A7UWH9"/>
<dbReference type="InParanoid" id="A7UWH9"/>
<dbReference type="VEuPathDB" id="FungiDB:NCU11290"/>
<dbReference type="HOGENOM" id="CLU_2722789_0_0_1"/>
<feature type="region of interest" description="Disordered" evidence="1">
    <location>
        <begin position="1"/>
        <end position="71"/>
    </location>
</feature>
<dbReference type="KEGG" id="ncr:NCU11290"/>
<proteinExistence type="predicted"/>
<name>A7UWH9_NEUCR</name>
<evidence type="ECO:0000256" key="1">
    <source>
        <dbReference type="SAM" id="MobiDB-lite"/>
    </source>
</evidence>
<sequence length="71" mass="8159">MRNVLRIWSRSQKSAEQDKKDTMQCQMKRHRDAPSFRKPPLLLGGDQKGTGQQGDKSPAVPFLQKRRTNHG</sequence>
<organism evidence="2 3">
    <name type="scientific">Neurospora crassa (strain ATCC 24698 / 74-OR23-1A / CBS 708.71 / DSM 1257 / FGSC 987)</name>
    <dbReference type="NCBI Taxonomy" id="367110"/>
    <lineage>
        <taxon>Eukaryota</taxon>
        <taxon>Fungi</taxon>
        <taxon>Dikarya</taxon>
        <taxon>Ascomycota</taxon>
        <taxon>Pezizomycotina</taxon>
        <taxon>Sordariomycetes</taxon>
        <taxon>Sordariomycetidae</taxon>
        <taxon>Sordariales</taxon>
        <taxon>Sordariaceae</taxon>
        <taxon>Neurospora</taxon>
    </lineage>
</organism>
<dbReference type="EMBL" id="CM002238">
    <property type="protein sequence ID" value="EDO65190.2"/>
    <property type="molecule type" value="Genomic_DNA"/>
</dbReference>
<dbReference type="RefSeq" id="XP_001728281.2">
    <property type="nucleotide sequence ID" value="XM_001728229.2"/>
</dbReference>
<gene>
    <name evidence="2" type="ORF">NCU11290</name>
</gene>